<dbReference type="Gene3D" id="3.40.50.620">
    <property type="entry name" value="HUPs"/>
    <property type="match status" value="1"/>
</dbReference>
<comment type="caution">
    <text evidence="1">The sequence shown here is derived from an EMBL/GenBank/DDBJ whole genome shotgun (WGS) entry which is preliminary data.</text>
</comment>
<dbReference type="PANTHER" id="PTHR38657">
    <property type="entry name" value="SLR1343 PROTEIN"/>
    <property type="match status" value="1"/>
</dbReference>
<dbReference type="InterPro" id="IPR007357">
    <property type="entry name" value="PhrB-like"/>
</dbReference>
<gene>
    <name evidence="1" type="ORF">QTP81_09670</name>
</gene>
<dbReference type="Gene3D" id="1.10.579.10">
    <property type="entry name" value="DNA Cyclobutane Dipyrimidine Photolyase, subunit A, domain 3"/>
    <property type="match status" value="1"/>
</dbReference>
<dbReference type="SUPFAM" id="SSF48173">
    <property type="entry name" value="Cryptochrome/photolyase FAD-binding domain"/>
    <property type="match status" value="1"/>
</dbReference>
<sequence>MAALRLVLGDQLSRSISCLQGIDKKRDIVLMAEVKSEATYVKHHKQKIAFLFSAMRHFAKSLKDDGFNVLYIDYHHDDNRGSLEAQVIWALEQHDLDEVIVTHPGEYRLWQAMCEWEKSLGVTVSMQEDNRFLVPQSFFDDWAKGKKQLRMEFFYREVRKHTGYLVNDGEPEGGKWNYDAQNREPMPSDKDVPARSHYEADKITQDVLALVEDTFDDHFGNLDNFAFAVTRNQALDVLNTFIDERLENFGRYQDAMVMNQPWMFHSHISFYLNCGLLDVKEVIEAVLQAYYAGEAPLNSVEGFVRQIIGWREYIRGFYWYFMPELATKNALNATRDLPEFYWTADTRMNCLKQCITETRDNAYAHHIQRLMVLGNFALLAGLDPEQVNEWYLLVYADAYEWVEMPNVSSMILYADGGQLASKPYAASGSYINKMSDYCKRCEYSVKEKTGHQACPFNYLYWDFINRHKAQLENNHRMGMILKTMGRMDDSKLQAMFEDAERFFDKLAVNEKV</sequence>
<name>A0ABT7SXF1_9ALTE</name>
<accession>A0ABT7SXF1</accession>
<dbReference type="PANTHER" id="PTHR38657:SF1">
    <property type="entry name" value="SLR1343 PROTEIN"/>
    <property type="match status" value="1"/>
</dbReference>
<protein>
    <submittedName>
        <fullName evidence="1">Cryptochrome/photolyase family protein</fullName>
    </submittedName>
</protein>
<proteinExistence type="predicted"/>
<organism evidence="1 2">
    <name type="scientific">Alteromonas arenosi</name>
    <dbReference type="NCBI Taxonomy" id="3055817"/>
    <lineage>
        <taxon>Bacteria</taxon>
        <taxon>Pseudomonadati</taxon>
        <taxon>Pseudomonadota</taxon>
        <taxon>Gammaproteobacteria</taxon>
        <taxon>Alteromonadales</taxon>
        <taxon>Alteromonadaceae</taxon>
        <taxon>Alteromonas/Salinimonas group</taxon>
        <taxon>Alteromonas</taxon>
    </lineage>
</organism>
<evidence type="ECO:0000313" key="1">
    <source>
        <dbReference type="EMBL" id="MDM7860863.1"/>
    </source>
</evidence>
<dbReference type="InterPro" id="IPR052551">
    <property type="entry name" value="UV-DNA_repair_photolyase"/>
</dbReference>
<reference evidence="1 2" key="1">
    <citation type="submission" date="2023-06" db="EMBL/GenBank/DDBJ databases">
        <title>Alteromonas sp. ASW11-36 isolated from intertidal sand.</title>
        <authorList>
            <person name="Li Y."/>
        </authorList>
    </citation>
    <scope>NUCLEOTIDE SEQUENCE [LARGE SCALE GENOMIC DNA]</scope>
    <source>
        <strain evidence="1 2">ASW11-36</strain>
    </source>
</reference>
<dbReference type="InterPro" id="IPR036134">
    <property type="entry name" value="Crypto/Photolyase_FAD-like_sf"/>
</dbReference>
<dbReference type="Gene3D" id="1.10.10.1710">
    <property type="entry name" value="Deoxyribodipyrimidine photolyase-related"/>
    <property type="match status" value="1"/>
</dbReference>
<dbReference type="RefSeq" id="WP_289365149.1">
    <property type="nucleotide sequence ID" value="NZ_JAUCBP010000007.1"/>
</dbReference>
<dbReference type="EMBL" id="JAUCBP010000007">
    <property type="protein sequence ID" value="MDM7860863.1"/>
    <property type="molecule type" value="Genomic_DNA"/>
</dbReference>
<dbReference type="InterPro" id="IPR014729">
    <property type="entry name" value="Rossmann-like_a/b/a_fold"/>
</dbReference>
<keyword evidence="2" id="KW-1185">Reference proteome</keyword>
<evidence type="ECO:0000313" key="2">
    <source>
        <dbReference type="Proteomes" id="UP001234343"/>
    </source>
</evidence>
<dbReference type="Pfam" id="PF04244">
    <property type="entry name" value="DPRP"/>
    <property type="match status" value="1"/>
</dbReference>
<dbReference type="Proteomes" id="UP001234343">
    <property type="component" value="Unassembled WGS sequence"/>
</dbReference>
<dbReference type="Gene3D" id="1.25.40.80">
    <property type="match status" value="1"/>
</dbReference>